<gene>
    <name evidence="1" type="ORF">ACFPM7_10370</name>
</gene>
<evidence type="ECO:0000313" key="2">
    <source>
        <dbReference type="Proteomes" id="UP001596157"/>
    </source>
</evidence>
<dbReference type="RefSeq" id="WP_378246454.1">
    <property type="nucleotide sequence ID" value="NZ_JBHSKF010000004.1"/>
</dbReference>
<accession>A0ABW0EJ86</accession>
<organism evidence="1 2">
    <name type="scientific">Actinokineospora guangxiensis</name>
    <dbReference type="NCBI Taxonomy" id="1490288"/>
    <lineage>
        <taxon>Bacteria</taxon>
        <taxon>Bacillati</taxon>
        <taxon>Actinomycetota</taxon>
        <taxon>Actinomycetes</taxon>
        <taxon>Pseudonocardiales</taxon>
        <taxon>Pseudonocardiaceae</taxon>
        <taxon>Actinokineospora</taxon>
    </lineage>
</organism>
<evidence type="ECO:0000313" key="1">
    <source>
        <dbReference type="EMBL" id="MFC5287454.1"/>
    </source>
</evidence>
<proteinExistence type="predicted"/>
<reference evidence="2" key="1">
    <citation type="journal article" date="2019" name="Int. J. Syst. Evol. Microbiol.">
        <title>The Global Catalogue of Microorganisms (GCM) 10K type strain sequencing project: providing services to taxonomists for standard genome sequencing and annotation.</title>
        <authorList>
            <consortium name="The Broad Institute Genomics Platform"/>
            <consortium name="The Broad Institute Genome Sequencing Center for Infectious Disease"/>
            <person name="Wu L."/>
            <person name="Ma J."/>
        </authorList>
    </citation>
    <scope>NUCLEOTIDE SEQUENCE [LARGE SCALE GENOMIC DNA]</scope>
    <source>
        <strain evidence="2">CCUG 59778</strain>
    </source>
</reference>
<comment type="caution">
    <text evidence="1">The sequence shown here is derived from an EMBL/GenBank/DDBJ whole genome shotgun (WGS) entry which is preliminary data.</text>
</comment>
<name>A0ABW0EJ86_9PSEU</name>
<keyword evidence="2" id="KW-1185">Reference proteome</keyword>
<sequence length="58" mass="6029">MAEPPEPPGPTALPGPDAAIAAWLSATEDSTALGHAADAHERMRRVWAAELAASRELP</sequence>
<dbReference type="Proteomes" id="UP001596157">
    <property type="component" value="Unassembled WGS sequence"/>
</dbReference>
<protein>
    <submittedName>
        <fullName evidence="1">Uncharacterized protein</fullName>
    </submittedName>
</protein>
<dbReference type="EMBL" id="JBHSKF010000004">
    <property type="protein sequence ID" value="MFC5287454.1"/>
    <property type="molecule type" value="Genomic_DNA"/>
</dbReference>